<dbReference type="EMBL" id="BAEO01000018">
    <property type="protein sequence ID" value="GAC18538.1"/>
    <property type="molecule type" value="Genomic_DNA"/>
</dbReference>
<protein>
    <recommendedName>
        <fullName evidence="9">Methanolan biosynthesis EpsI domain-containing protein</fullName>
    </recommendedName>
</protein>
<dbReference type="InterPro" id="IPR019127">
    <property type="entry name" value="Exosortase"/>
</dbReference>
<proteinExistence type="predicted"/>
<evidence type="ECO:0000256" key="7">
    <source>
        <dbReference type="ARBA" id="ARBA00023136"/>
    </source>
</evidence>
<feature type="transmembrane region" description="Helical" evidence="8">
    <location>
        <begin position="36"/>
        <end position="58"/>
    </location>
</feature>
<dbReference type="Proteomes" id="UP000006327">
    <property type="component" value="Unassembled WGS sequence"/>
</dbReference>
<keyword evidence="11" id="KW-1185">Reference proteome</keyword>
<keyword evidence="3" id="KW-0645">Protease</keyword>
<comment type="caution">
    <text evidence="10">The sequence shown here is derived from an EMBL/GenBank/DDBJ whole genome shotgun (WGS) entry which is preliminary data.</text>
</comment>
<dbReference type="AlphaFoldDB" id="K6YPH2"/>
<evidence type="ECO:0000256" key="1">
    <source>
        <dbReference type="ARBA" id="ARBA00004651"/>
    </source>
</evidence>
<sequence>MVLPAVVAVLILWLFGNLAQLLVIEQGAAFLMLPMIIWTLMGNQVSKILIFTMFFWMFSVPVGEFLIPQLQDLTADITVWSLQMTGVPVYREGLYLAVPNGLFEVAVACSGIRYLIASFTLGSLFAYLNYQSNKKRLIFILFSLALPLLANGIRAYGIVMIAYLSDMKYATGVDHLVYGWLFFGLVIFVMFAVGSIWSDPVVKMEKEDNELPTSTIPKVKFLSVLIALVLLVGSTFVYKNLVNNPNSDFVVDVDSLFIDSQDMNDESWLPIFENANAEMKGHSEGLDYFVAYYKVNVQGQELINSNNKMFNVKKWSIEEKQDYAQFKTLTIINIQGRKRLLAYTYVTPWLTSASSIKIKLSQAFEALSGRPQLGMLVMLSVPVKQEQQDTQKLLDAATSKLNDGLQDFLDESK</sequence>
<feature type="transmembrane region" description="Helical" evidence="8">
    <location>
        <begin position="219"/>
        <end position="238"/>
    </location>
</feature>
<feature type="domain" description="Methanolan biosynthesis EpsI" evidence="9">
    <location>
        <begin position="286"/>
        <end position="403"/>
    </location>
</feature>
<gene>
    <name evidence="10" type="ORF">GARC_1566</name>
</gene>
<keyword evidence="4 8" id="KW-0812">Transmembrane</keyword>
<comment type="subcellular location">
    <subcellularLocation>
        <location evidence="1">Cell membrane</location>
        <topology evidence="1">Multi-pass membrane protein</topology>
    </subcellularLocation>
</comment>
<evidence type="ECO:0000256" key="6">
    <source>
        <dbReference type="ARBA" id="ARBA00022989"/>
    </source>
</evidence>
<dbReference type="Pfam" id="PF09721">
    <property type="entry name" value="Exosortase_EpsH"/>
    <property type="match status" value="1"/>
</dbReference>
<evidence type="ECO:0000256" key="8">
    <source>
        <dbReference type="SAM" id="Phobius"/>
    </source>
</evidence>
<dbReference type="Pfam" id="PF11984">
    <property type="entry name" value="DUF3485"/>
    <property type="match status" value="1"/>
</dbReference>
<organism evidence="10 11">
    <name type="scientific">Paraglaciecola arctica BSs20135</name>
    <dbReference type="NCBI Taxonomy" id="493475"/>
    <lineage>
        <taxon>Bacteria</taxon>
        <taxon>Pseudomonadati</taxon>
        <taxon>Pseudomonadota</taxon>
        <taxon>Gammaproteobacteria</taxon>
        <taxon>Alteromonadales</taxon>
        <taxon>Alteromonadaceae</taxon>
        <taxon>Paraglaciecola</taxon>
    </lineage>
</organism>
<evidence type="ECO:0000256" key="5">
    <source>
        <dbReference type="ARBA" id="ARBA00022801"/>
    </source>
</evidence>
<dbReference type="GO" id="GO:0006508">
    <property type="term" value="P:proteolysis"/>
    <property type="evidence" value="ECO:0007669"/>
    <property type="project" value="UniProtKB-KW"/>
</dbReference>
<dbReference type="InterPro" id="IPR014263">
    <property type="entry name" value="Methanolan_biosynth_EpsI"/>
</dbReference>
<dbReference type="NCBIfam" id="TIGR03109">
    <property type="entry name" value="exosort_XrtA"/>
    <property type="match status" value="1"/>
</dbReference>
<dbReference type="GO" id="GO:0008233">
    <property type="term" value="F:peptidase activity"/>
    <property type="evidence" value="ECO:0007669"/>
    <property type="project" value="UniProtKB-KW"/>
</dbReference>
<evidence type="ECO:0000256" key="4">
    <source>
        <dbReference type="ARBA" id="ARBA00022692"/>
    </source>
</evidence>
<evidence type="ECO:0000313" key="10">
    <source>
        <dbReference type="EMBL" id="GAC18538.1"/>
    </source>
</evidence>
<feature type="transmembrane region" description="Helical" evidence="8">
    <location>
        <begin position="137"/>
        <end position="164"/>
    </location>
</feature>
<dbReference type="InterPro" id="IPR017540">
    <property type="entry name" value="Exosortase-1"/>
</dbReference>
<reference evidence="10 11" key="1">
    <citation type="journal article" date="2017" name="Antonie Van Leeuwenhoek">
        <title>Rhizobium rhizosphaerae sp. nov., a novel species isolated from rice rhizosphere.</title>
        <authorList>
            <person name="Zhao J.J."/>
            <person name="Zhang J."/>
            <person name="Zhang R.J."/>
            <person name="Zhang C.W."/>
            <person name="Yin H.Q."/>
            <person name="Zhang X.X."/>
        </authorList>
    </citation>
    <scope>NUCLEOTIDE SEQUENCE [LARGE SCALE GENOMIC DNA]</scope>
    <source>
        <strain evidence="10 11">BSs20135</strain>
    </source>
</reference>
<feature type="transmembrane region" description="Helical" evidence="8">
    <location>
        <begin position="112"/>
        <end position="130"/>
    </location>
</feature>
<keyword evidence="6 8" id="KW-1133">Transmembrane helix</keyword>
<evidence type="ECO:0000313" key="11">
    <source>
        <dbReference type="Proteomes" id="UP000006327"/>
    </source>
</evidence>
<feature type="transmembrane region" description="Helical" evidence="8">
    <location>
        <begin position="176"/>
        <end position="198"/>
    </location>
</feature>
<keyword evidence="7 8" id="KW-0472">Membrane</keyword>
<evidence type="ECO:0000256" key="2">
    <source>
        <dbReference type="ARBA" id="ARBA00022475"/>
    </source>
</evidence>
<keyword evidence="2" id="KW-1003">Cell membrane</keyword>
<dbReference type="InterPro" id="IPR013426">
    <property type="entry name" value="EpsH-like"/>
</dbReference>
<dbReference type="GO" id="GO:0005886">
    <property type="term" value="C:plasma membrane"/>
    <property type="evidence" value="ECO:0007669"/>
    <property type="project" value="UniProtKB-SubCell"/>
</dbReference>
<evidence type="ECO:0000259" key="9">
    <source>
        <dbReference type="Pfam" id="PF11984"/>
    </source>
</evidence>
<name>K6YPH2_9ALTE</name>
<keyword evidence="5" id="KW-0378">Hydrolase</keyword>
<accession>K6YPH2</accession>
<feature type="transmembrane region" description="Helical" evidence="8">
    <location>
        <begin position="6"/>
        <end position="24"/>
    </location>
</feature>
<evidence type="ECO:0000256" key="3">
    <source>
        <dbReference type="ARBA" id="ARBA00022670"/>
    </source>
</evidence>
<dbReference type="InterPro" id="IPR026392">
    <property type="entry name" value="Exo/Archaeosortase_dom"/>
</dbReference>
<dbReference type="NCBIfam" id="TIGR04178">
    <property type="entry name" value="exo_archaeo"/>
    <property type="match status" value="1"/>
</dbReference>
<dbReference type="eggNOG" id="COG1269">
    <property type="taxonomic scope" value="Bacteria"/>
</dbReference>
<dbReference type="STRING" id="493475.GARC_1566"/>
<dbReference type="NCBIfam" id="TIGR02602">
    <property type="entry name" value="8TM_EpsH"/>
    <property type="match status" value="1"/>
</dbReference>